<dbReference type="CTD" id="9158"/>
<dbReference type="InterPro" id="IPR008614">
    <property type="entry name" value="FIBP"/>
</dbReference>
<dbReference type="PaxDb" id="121845-A0A1S4EB82"/>
<name>A0A1S4EB82_DIACI</name>
<evidence type="ECO:0000313" key="2">
    <source>
        <dbReference type="RefSeq" id="XP_017299393.1"/>
    </source>
</evidence>
<dbReference type="RefSeq" id="XP_026679076.1">
    <property type="nucleotide sequence ID" value="XM_026823275.1"/>
</dbReference>
<dbReference type="PANTHER" id="PTHR13223">
    <property type="entry name" value="ACIDIC FIBROBLAST GROWTH FACTOR INTRACELLULAR BINDING PROTEIN"/>
    <property type="match status" value="1"/>
</dbReference>
<dbReference type="GeneID" id="108252347"/>
<evidence type="ECO:0000313" key="1">
    <source>
        <dbReference type="Proteomes" id="UP000079169"/>
    </source>
</evidence>
<evidence type="ECO:0000313" key="3">
    <source>
        <dbReference type="RefSeq" id="XP_026679076.1"/>
    </source>
</evidence>
<dbReference type="OMA" id="MTVVTCC"/>
<dbReference type="KEGG" id="dci:108252347"/>
<dbReference type="GO" id="GO:0005634">
    <property type="term" value="C:nucleus"/>
    <property type="evidence" value="ECO:0007669"/>
    <property type="project" value="TreeGrafter"/>
</dbReference>
<protein>
    <submittedName>
        <fullName evidence="2">Acidic fibroblast growth factor intracellular-binding protein isoform X1</fullName>
    </submittedName>
    <submittedName>
        <fullName evidence="3">Acidic fibroblast growth factor intracellular-binding protein isoform X2</fullName>
    </submittedName>
</protein>
<dbReference type="AlphaFoldDB" id="A0A1S4EB82"/>
<dbReference type="STRING" id="121845.A0A1S4EB82"/>
<proteinExistence type="predicted"/>
<dbReference type="RefSeq" id="XP_017299393.1">
    <property type="nucleotide sequence ID" value="XM_017443904.2"/>
</dbReference>
<dbReference type="Pfam" id="PF05427">
    <property type="entry name" value="FIBP"/>
    <property type="match status" value="1"/>
</dbReference>
<keyword evidence="1" id="KW-1185">Reference proteome</keyword>
<dbReference type="PANTHER" id="PTHR13223:SF2">
    <property type="entry name" value="ACIDIC FIBROBLAST GROWTH FACTOR INTRACELLULAR-BINDING PROTEIN"/>
    <property type="match status" value="1"/>
</dbReference>
<dbReference type="Proteomes" id="UP000079169">
    <property type="component" value="Unplaced"/>
</dbReference>
<sequence length="362" mass="42680">MSLPCEVAVFISNYTVIDPEVFKLWVDGYPSTEAVNILHKKESKLVPNMPIEILAADVLDHYRTYNMFEKLLHYPVKLQTQIAFQLKSEIRNFLIEKYYDLDDSVVREFLGKKLSSRHRKDLDEVSEKTNVSLKSCRRQFDNVKRIFKTVDDLPGSVVQNIKKHFLLPDELAKKYGAIVFIASMRFETSKKKLHYLQFADFFKCAISMMTTWTNVDSIGQPDHDDTDIDREFLLELRDLRILLDKEKEHRHLVFVQIKSKLLDRSYSEFDSNFRVYSRHLINLATNLHRTKELRNFFLDLNEKFIEPWHHLNLSKADVVLFLTAYTSAALQLECVQSNGEVKKIWNRYMGVVSECLSRMYHH</sequence>
<reference evidence="2" key="1">
    <citation type="submission" date="2023-09" db="UniProtKB">
        <authorList>
            <consortium name="RefSeq"/>
        </authorList>
    </citation>
    <scope>IDENTIFICATION</scope>
</reference>
<organism evidence="2">
    <name type="scientific">Diaphorina citri</name>
    <name type="common">Asian citrus psyllid</name>
    <dbReference type="NCBI Taxonomy" id="121845"/>
    <lineage>
        <taxon>Eukaryota</taxon>
        <taxon>Metazoa</taxon>
        <taxon>Ecdysozoa</taxon>
        <taxon>Arthropoda</taxon>
        <taxon>Hexapoda</taxon>
        <taxon>Insecta</taxon>
        <taxon>Pterygota</taxon>
        <taxon>Neoptera</taxon>
        <taxon>Paraneoptera</taxon>
        <taxon>Hemiptera</taxon>
        <taxon>Sternorrhyncha</taxon>
        <taxon>Psylloidea</taxon>
        <taxon>Psyllidae</taxon>
        <taxon>Diaphorininae</taxon>
        <taxon>Diaphorina</taxon>
    </lineage>
</organism>
<gene>
    <name evidence="2 3" type="primary">LOC108252347</name>
</gene>
<accession>A0A1S4EB82</accession>